<dbReference type="PATRIC" id="fig|157838.3.peg.4314"/>
<comment type="caution">
    <text evidence="1">The sequence shown here is derived from an EMBL/GenBank/DDBJ whole genome shotgun (WGS) entry which is preliminary data.</text>
</comment>
<dbReference type="STRING" id="157838.AN964_19535"/>
<protein>
    <submittedName>
        <fullName evidence="1">Uncharacterized protein</fullName>
    </submittedName>
</protein>
<dbReference type="Proteomes" id="UP000051888">
    <property type="component" value="Unassembled WGS sequence"/>
</dbReference>
<name>A0A0Q3WTF3_9BACI</name>
<evidence type="ECO:0000313" key="2">
    <source>
        <dbReference type="Proteomes" id="UP000051888"/>
    </source>
</evidence>
<dbReference type="EMBL" id="LJJC01000006">
    <property type="protein sequence ID" value="KQL51194.1"/>
    <property type="molecule type" value="Genomic_DNA"/>
</dbReference>
<keyword evidence="2" id="KW-1185">Reference proteome</keyword>
<organism evidence="1 2">
    <name type="scientific">Heyndrickxia shackletonii</name>
    <dbReference type="NCBI Taxonomy" id="157838"/>
    <lineage>
        <taxon>Bacteria</taxon>
        <taxon>Bacillati</taxon>
        <taxon>Bacillota</taxon>
        <taxon>Bacilli</taxon>
        <taxon>Bacillales</taxon>
        <taxon>Bacillaceae</taxon>
        <taxon>Heyndrickxia</taxon>
    </lineage>
</organism>
<dbReference type="AlphaFoldDB" id="A0A0Q3WTF3"/>
<gene>
    <name evidence="1" type="ORF">AN964_19535</name>
</gene>
<evidence type="ECO:0000313" key="1">
    <source>
        <dbReference type="EMBL" id="KQL51194.1"/>
    </source>
</evidence>
<reference evidence="1 2" key="1">
    <citation type="submission" date="2015-09" db="EMBL/GenBank/DDBJ databases">
        <title>Genome sequencing project for genomic taxonomy and phylogenomics of Bacillus-like bacteria.</title>
        <authorList>
            <person name="Liu B."/>
            <person name="Wang J."/>
            <person name="Zhu Y."/>
            <person name="Liu G."/>
            <person name="Chen Q."/>
            <person name="Chen Z."/>
            <person name="Lan J."/>
            <person name="Che J."/>
            <person name="Ge C."/>
            <person name="Shi H."/>
            <person name="Pan Z."/>
            <person name="Liu X."/>
        </authorList>
    </citation>
    <scope>NUCLEOTIDE SEQUENCE [LARGE SCALE GENOMIC DNA]</scope>
    <source>
        <strain evidence="1 2">LMG 18435</strain>
    </source>
</reference>
<proteinExistence type="predicted"/>
<sequence length="96" mass="11324">MTELFVVATELFLQTPELCLKLPELFISEAGFLPLRVIIRLRTSKFRYDKRESFRDKGIHYPRGLVFTCKKLYSSIKRALFINFVAFIYKNLGNSR</sequence>
<accession>A0A0Q3WTF3</accession>